<feature type="compositionally biased region" description="Low complexity" evidence="6">
    <location>
        <begin position="67"/>
        <end position="79"/>
    </location>
</feature>
<dbReference type="AlphaFoldDB" id="A0ABD3Q934"/>
<comment type="subcellular location">
    <subcellularLocation>
        <location evidence="1">Nucleus</location>
    </subcellularLocation>
</comment>
<feature type="region of interest" description="Disordered" evidence="6">
    <location>
        <begin position="35"/>
        <end position="145"/>
    </location>
</feature>
<comment type="similarity">
    <text evidence="2">Belongs to the TAF9 family.</text>
</comment>
<feature type="compositionally biased region" description="Basic and acidic residues" evidence="6">
    <location>
        <begin position="418"/>
        <end position="429"/>
    </location>
</feature>
<keyword evidence="3" id="KW-0805">Transcription regulation</keyword>
<keyword evidence="4" id="KW-0804">Transcription</keyword>
<dbReference type="SUPFAM" id="SSF47113">
    <property type="entry name" value="Histone-fold"/>
    <property type="match status" value="1"/>
</dbReference>
<dbReference type="Gene3D" id="1.10.20.10">
    <property type="entry name" value="Histone, subunit A"/>
    <property type="match status" value="1"/>
</dbReference>
<keyword evidence="5" id="KW-0539">Nucleus</keyword>
<protein>
    <recommendedName>
        <fullName evidence="9">Transcription initiation factor TFIID subunit 8</fullName>
    </recommendedName>
</protein>
<feature type="region of interest" description="Disordered" evidence="6">
    <location>
        <begin position="369"/>
        <end position="429"/>
    </location>
</feature>
<evidence type="ECO:0000256" key="5">
    <source>
        <dbReference type="ARBA" id="ARBA00023242"/>
    </source>
</evidence>
<feature type="compositionally biased region" description="Pro residues" evidence="6">
    <location>
        <begin position="1"/>
        <end position="18"/>
    </location>
</feature>
<comment type="caution">
    <text evidence="7">The sequence shown here is derived from an EMBL/GenBank/DDBJ whole genome shotgun (WGS) entry which is preliminary data.</text>
</comment>
<name>A0ABD3Q934_9STRA</name>
<evidence type="ECO:0000256" key="4">
    <source>
        <dbReference type="ARBA" id="ARBA00023163"/>
    </source>
</evidence>
<feature type="region of interest" description="Disordered" evidence="6">
    <location>
        <begin position="1"/>
        <end position="20"/>
    </location>
</feature>
<dbReference type="GO" id="GO:0005634">
    <property type="term" value="C:nucleus"/>
    <property type="evidence" value="ECO:0007669"/>
    <property type="project" value="UniProtKB-SubCell"/>
</dbReference>
<dbReference type="Proteomes" id="UP001530400">
    <property type="component" value="Unassembled WGS sequence"/>
</dbReference>
<sequence length="429" mass="45146">MPPKQIPPAAPVPNPPGAVNPATAAAIAAVAASTAAAAKKAPLKRKSSTGSTDSKTTAKRKKTSVNAAMPGAAKAAATAKAKDDKKKVTPKSPVAVNTSTTVSTAAKTATKSASPPKSTTAKAKPKPTVTVPTQQSKSQKTQQIKRDLANLDSIEKAFKQDREVWCPTEPSGGWMYRTGAAGLGAQSYMKAVNDANPPREGILFDETALLQNALRYNNLTVDSLTPQAYTALLEQARRYALELLVDAQDYAQHASRSTVASLTPSDLTLAAEMRGDMNGIPSTLPKFEEMAEYASEMNKKPLPPVPADCYNGVSLPPPEEQLTCRTFDVVNGARITQKMINGGDLPLSTVDVGLVRRSSNVEPILAKKTDGTETKRASKTQGAHGAGKGRQIAIHLKGSGASLSAKKAEGTKVAQSKSEPKNKRKLTEL</sequence>
<evidence type="ECO:0008006" key="9">
    <source>
        <dbReference type="Google" id="ProtNLM"/>
    </source>
</evidence>
<proteinExistence type="inferred from homology"/>
<dbReference type="PANTHER" id="PTHR48068:SF4">
    <property type="entry name" value="TATA-BOX BINDING PROTEIN ASSOCIATED FACTOR 9"/>
    <property type="match status" value="1"/>
</dbReference>
<reference evidence="7 8" key="1">
    <citation type="submission" date="2024-10" db="EMBL/GenBank/DDBJ databases">
        <title>Updated reference genomes for cyclostephanoid diatoms.</title>
        <authorList>
            <person name="Roberts W.R."/>
            <person name="Alverson A.J."/>
        </authorList>
    </citation>
    <scope>NUCLEOTIDE SEQUENCE [LARGE SCALE GENOMIC DNA]</scope>
    <source>
        <strain evidence="7 8">AJA010-31</strain>
    </source>
</reference>
<evidence type="ECO:0000256" key="1">
    <source>
        <dbReference type="ARBA" id="ARBA00004123"/>
    </source>
</evidence>
<organism evidence="7 8">
    <name type="scientific">Cyclotella atomus</name>
    <dbReference type="NCBI Taxonomy" id="382360"/>
    <lineage>
        <taxon>Eukaryota</taxon>
        <taxon>Sar</taxon>
        <taxon>Stramenopiles</taxon>
        <taxon>Ochrophyta</taxon>
        <taxon>Bacillariophyta</taxon>
        <taxon>Coscinodiscophyceae</taxon>
        <taxon>Thalassiosirophycidae</taxon>
        <taxon>Stephanodiscales</taxon>
        <taxon>Stephanodiscaceae</taxon>
        <taxon>Cyclotella</taxon>
    </lineage>
</organism>
<evidence type="ECO:0000313" key="7">
    <source>
        <dbReference type="EMBL" id="KAL3796474.1"/>
    </source>
</evidence>
<evidence type="ECO:0000256" key="3">
    <source>
        <dbReference type="ARBA" id="ARBA00023015"/>
    </source>
</evidence>
<dbReference type="EMBL" id="JALLPJ020000294">
    <property type="protein sequence ID" value="KAL3796474.1"/>
    <property type="molecule type" value="Genomic_DNA"/>
</dbReference>
<gene>
    <name evidence="7" type="ORF">ACHAWO_011346</name>
</gene>
<dbReference type="InterPro" id="IPR003162">
    <property type="entry name" value="TFIID-31"/>
</dbReference>
<keyword evidence="8" id="KW-1185">Reference proteome</keyword>
<accession>A0ABD3Q934</accession>
<dbReference type="InterPro" id="IPR009072">
    <property type="entry name" value="Histone-fold"/>
</dbReference>
<dbReference type="Pfam" id="PF02291">
    <property type="entry name" value="TFIID-31kDa"/>
    <property type="match status" value="1"/>
</dbReference>
<evidence type="ECO:0000256" key="6">
    <source>
        <dbReference type="SAM" id="MobiDB-lite"/>
    </source>
</evidence>
<dbReference type="PANTHER" id="PTHR48068">
    <property type="entry name" value="TAF9 RNA POLYMERASE II, TATA BOX-BINDING PROTEIN (TBP)-ASSOCIATED FACTOR"/>
    <property type="match status" value="1"/>
</dbReference>
<feature type="compositionally biased region" description="Low complexity" evidence="6">
    <location>
        <begin position="90"/>
        <end position="142"/>
    </location>
</feature>
<dbReference type="InterPro" id="IPR051431">
    <property type="entry name" value="TFIID_subunit_9"/>
</dbReference>
<evidence type="ECO:0000313" key="8">
    <source>
        <dbReference type="Proteomes" id="UP001530400"/>
    </source>
</evidence>
<evidence type="ECO:0000256" key="2">
    <source>
        <dbReference type="ARBA" id="ARBA00007646"/>
    </source>
</evidence>